<dbReference type="Pfam" id="PF01497">
    <property type="entry name" value="Peripla_BP_2"/>
    <property type="match status" value="1"/>
</dbReference>
<organism evidence="7 8">
    <name type="scientific">Rhodococcus sovatensis</name>
    <dbReference type="NCBI Taxonomy" id="1805840"/>
    <lineage>
        <taxon>Bacteria</taxon>
        <taxon>Bacillati</taxon>
        <taxon>Actinomycetota</taxon>
        <taxon>Actinomycetes</taxon>
        <taxon>Mycobacteriales</taxon>
        <taxon>Nocardiaceae</taxon>
        <taxon>Rhodococcus</taxon>
    </lineage>
</organism>
<dbReference type="SUPFAM" id="SSF53807">
    <property type="entry name" value="Helical backbone' metal receptor"/>
    <property type="match status" value="1"/>
</dbReference>
<dbReference type="PROSITE" id="PS50983">
    <property type="entry name" value="FE_B12_PBP"/>
    <property type="match status" value="1"/>
</dbReference>
<evidence type="ECO:0000256" key="2">
    <source>
        <dbReference type="ARBA" id="ARBA00008814"/>
    </source>
</evidence>
<dbReference type="PROSITE" id="PS51257">
    <property type="entry name" value="PROKAR_LIPOPROTEIN"/>
    <property type="match status" value="1"/>
</dbReference>
<dbReference type="InterPro" id="IPR051313">
    <property type="entry name" value="Bact_iron-sidero_bind"/>
</dbReference>
<dbReference type="Proteomes" id="UP001432000">
    <property type="component" value="Chromosome"/>
</dbReference>
<evidence type="ECO:0000256" key="3">
    <source>
        <dbReference type="ARBA" id="ARBA00022448"/>
    </source>
</evidence>
<evidence type="ECO:0000313" key="8">
    <source>
        <dbReference type="Proteomes" id="UP001432000"/>
    </source>
</evidence>
<dbReference type="PANTHER" id="PTHR30532:SF24">
    <property type="entry name" value="FERRIC ENTEROBACTIN-BINDING PERIPLASMIC PROTEIN FEPB"/>
    <property type="match status" value="1"/>
</dbReference>
<evidence type="ECO:0000259" key="6">
    <source>
        <dbReference type="PROSITE" id="PS50983"/>
    </source>
</evidence>
<proteinExistence type="inferred from homology"/>
<keyword evidence="8" id="KW-1185">Reference proteome</keyword>
<comment type="subcellular location">
    <subcellularLocation>
        <location evidence="1">Cell envelope</location>
    </subcellularLocation>
</comment>
<comment type="similarity">
    <text evidence="2">Belongs to the bacterial solute-binding protein 8 family.</text>
</comment>
<dbReference type="RefSeq" id="WP_338886755.1">
    <property type="nucleotide sequence ID" value="NZ_CP147846.1"/>
</dbReference>
<evidence type="ECO:0000256" key="1">
    <source>
        <dbReference type="ARBA" id="ARBA00004196"/>
    </source>
</evidence>
<evidence type="ECO:0000313" key="7">
    <source>
        <dbReference type="EMBL" id="WXG67305.1"/>
    </source>
</evidence>
<feature type="domain" description="Fe/B12 periplasmic-binding" evidence="6">
    <location>
        <begin position="53"/>
        <end position="330"/>
    </location>
</feature>
<feature type="signal peptide" evidence="5">
    <location>
        <begin position="1"/>
        <end position="24"/>
    </location>
</feature>
<keyword evidence="4 5" id="KW-0732">Signal</keyword>
<gene>
    <name evidence="7" type="ORF">WDS16_18890</name>
</gene>
<dbReference type="Gene3D" id="3.40.50.1980">
    <property type="entry name" value="Nitrogenase molybdenum iron protein domain"/>
    <property type="match status" value="2"/>
</dbReference>
<reference evidence="7 8" key="1">
    <citation type="submission" date="2024-03" db="EMBL/GenBank/DDBJ databases">
        <title>Natural products discovery in diverse microorganisms through a two-stage MS feature dereplication strategy.</title>
        <authorList>
            <person name="Zhang R."/>
        </authorList>
    </citation>
    <scope>NUCLEOTIDE SEQUENCE [LARGE SCALE GENOMIC DNA]</scope>
    <source>
        <strain evidence="7 8">18930</strain>
    </source>
</reference>
<dbReference type="PANTHER" id="PTHR30532">
    <property type="entry name" value="IRON III DICITRATE-BINDING PERIPLASMIC PROTEIN"/>
    <property type="match status" value="1"/>
</dbReference>
<dbReference type="CDD" id="cd01146">
    <property type="entry name" value="FhuD"/>
    <property type="match status" value="1"/>
</dbReference>
<sequence>MSIGRLIVASIASGVLLLSAGACSSADDDSAATETRSVVHKLGTTDVPVDSGRVVTIGYSDQDTLLAFGEVPVGVTDWYGDYPDATWPWAQNALGEQHPVVLNRGQFTGQANIDYEGIAALAPDLIMAQYIDVSTDAYSRLSEIAPTVTGSPDYPDFGMPWQENVRLVGESLGEQEKADELVTSVADELDAQRQAHPEFEGKTVAVVEAGNPGKFWVRSPNDQRSRLLTSLGFVIPEQIADLAGDKDAFEISTEQLGMLDLDVLVWNTGSTAGTSDQVRAVPTYQALDVAKDGRDIFVDDPIVSGALTWGTVLSLPYAIEALVPQLAVAASK</sequence>
<feature type="chain" id="PRO_5047511301" evidence="5">
    <location>
        <begin position="25"/>
        <end position="332"/>
    </location>
</feature>
<evidence type="ECO:0000256" key="5">
    <source>
        <dbReference type="SAM" id="SignalP"/>
    </source>
</evidence>
<dbReference type="InterPro" id="IPR002491">
    <property type="entry name" value="ABC_transptr_periplasmic_BD"/>
</dbReference>
<accession>A0ABZ2PE42</accession>
<keyword evidence="3" id="KW-0813">Transport</keyword>
<dbReference type="EMBL" id="CP147846">
    <property type="protein sequence ID" value="WXG67305.1"/>
    <property type="molecule type" value="Genomic_DNA"/>
</dbReference>
<protein>
    <submittedName>
        <fullName evidence="7">Iron-siderophore ABC transporter substrate-binding protein</fullName>
    </submittedName>
</protein>
<evidence type="ECO:0000256" key="4">
    <source>
        <dbReference type="ARBA" id="ARBA00022729"/>
    </source>
</evidence>
<name>A0ABZ2PE42_9NOCA</name>